<comment type="caution">
    <text evidence="3">The sequence shown here is derived from an EMBL/GenBank/DDBJ whole genome shotgun (WGS) entry which is preliminary data.</text>
</comment>
<evidence type="ECO:0000256" key="1">
    <source>
        <dbReference type="SAM" id="SignalP"/>
    </source>
</evidence>
<dbReference type="Pfam" id="PF00144">
    <property type="entry name" value="Beta-lactamase"/>
    <property type="match status" value="1"/>
</dbReference>
<keyword evidence="4" id="KW-1185">Reference proteome</keyword>
<reference evidence="4" key="1">
    <citation type="journal article" date="2019" name="Int. J. Syst. Evol. Microbiol.">
        <title>The Global Catalogue of Microorganisms (GCM) 10K type strain sequencing project: providing services to taxonomists for standard genome sequencing and annotation.</title>
        <authorList>
            <consortium name="The Broad Institute Genomics Platform"/>
            <consortium name="The Broad Institute Genome Sequencing Center for Infectious Disease"/>
            <person name="Wu L."/>
            <person name="Ma J."/>
        </authorList>
    </citation>
    <scope>NUCLEOTIDE SEQUENCE [LARGE SCALE GENOMIC DNA]</scope>
    <source>
        <strain evidence="4">JCM 17085</strain>
    </source>
</reference>
<dbReference type="Gene3D" id="3.40.710.10">
    <property type="entry name" value="DD-peptidase/beta-lactamase superfamily"/>
    <property type="match status" value="1"/>
</dbReference>
<evidence type="ECO:0000259" key="2">
    <source>
        <dbReference type="Pfam" id="PF00144"/>
    </source>
</evidence>
<dbReference type="Proteomes" id="UP001500841">
    <property type="component" value="Unassembled WGS sequence"/>
</dbReference>
<keyword evidence="1" id="KW-0732">Signal</keyword>
<accession>A0ABP7X5E3</accession>
<evidence type="ECO:0000313" key="3">
    <source>
        <dbReference type="EMBL" id="GAA4105135.1"/>
    </source>
</evidence>
<dbReference type="PANTHER" id="PTHR46825">
    <property type="entry name" value="D-ALANYL-D-ALANINE-CARBOXYPEPTIDASE/ENDOPEPTIDASE AMPH"/>
    <property type="match status" value="1"/>
</dbReference>
<gene>
    <name evidence="3" type="ORF">GCM10022392_33530</name>
</gene>
<feature type="domain" description="Beta-lactamase-related" evidence="2">
    <location>
        <begin position="151"/>
        <end position="465"/>
    </location>
</feature>
<proteinExistence type="predicted"/>
<evidence type="ECO:0000313" key="4">
    <source>
        <dbReference type="Proteomes" id="UP001500841"/>
    </source>
</evidence>
<dbReference type="EMBL" id="BAABCV010000016">
    <property type="protein sequence ID" value="GAA4105135.1"/>
    <property type="molecule type" value="Genomic_DNA"/>
</dbReference>
<dbReference type="RefSeq" id="WP_345107246.1">
    <property type="nucleotide sequence ID" value="NZ_BAABCV010000016.1"/>
</dbReference>
<feature type="signal peptide" evidence="1">
    <location>
        <begin position="1"/>
        <end position="23"/>
    </location>
</feature>
<feature type="chain" id="PRO_5046769101" description="Beta-lactamase-related domain-containing protein" evidence="1">
    <location>
        <begin position="24"/>
        <end position="478"/>
    </location>
</feature>
<sequence length="478" mass="52686">MPRVLRGVLICGMGLLLNLGANAQARQLRKTDSVFARIKQYIITKNADAIYNLADARFKKSIPHADFNDFLDRELFPLGIVKKDSLISFVNNVTAAYKVQFDVLTMLLTISLSENDKLSYFKLEPYKESSVNKPSLAASNNQLKTRTDKVVDSIVRKYIQRSNTVSLSIGIINKGDVRTYNYGEIKKGKGQLPNIGTIYEIASISKTFTATLLAWYVNEGKLSLNDPITKYLPDSVAANPALKDIKLVNLSNHTGGLPGLPSNFSAQKDYNDANPYKNYTRQMLFEYLKSCTLRSQPGTKYAYSNLAVGLLGVILERVTGKPYEQLVNEIICQPLGMKSTLQHLYPLIAPRLAAGYNEDAKQTTSWDFDALAACGSLKSTINDLLIYARANMTKSDTKLSKAFQLAHQVTFNNGDSQVTLGWHIIKIDGISYIFHNGGTEGSSSFLAYNIEKGLAVVLLSNAGASTDNTGVSLISKLQ</sequence>
<dbReference type="PANTHER" id="PTHR46825:SF9">
    <property type="entry name" value="BETA-LACTAMASE-RELATED DOMAIN-CONTAINING PROTEIN"/>
    <property type="match status" value="1"/>
</dbReference>
<organism evidence="3 4">
    <name type="scientific">Mucilaginibacter panaciglaebae</name>
    <dbReference type="NCBI Taxonomy" id="502331"/>
    <lineage>
        <taxon>Bacteria</taxon>
        <taxon>Pseudomonadati</taxon>
        <taxon>Bacteroidota</taxon>
        <taxon>Sphingobacteriia</taxon>
        <taxon>Sphingobacteriales</taxon>
        <taxon>Sphingobacteriaceae</taxon>
        <taxon>Mucilaginibacter</taxon>
    </lineage>
</organism>
<name>A0ABP7X5E3_9SPHI</name>
<dbReference type="InterPro" id="IPR012338">
    <property type="entry name" value="Beta-lactam/transpept-like"/>
</dbReference>
<dbReference type="InterPro" id="IPR050491">
    <property type="entry name" value="AmpC-like"/>
</dbReference>
<dbReference type="InterPro" id="IPR001466">
    <property type="entry name" value="Beta-lactam-related"/>
</dbReference>
<dbReference type="SUPFAM" id="SSF56601">
    <property type="entry name" value="beta-lactamase/transpeptidase-like"/>
    <property type="match status" value="1"/>
</dbReference>
<protein>
    <recommendedName>
        <fullName evidence="2">Beta-lactamase-related domain-containing protein</fullName>
    </recommendedName>
</protein>